<organism evidence="6 7">
    <name type="scientific">Nitratidesulfovibrio liaohensis</name>
    <dbReference type="NCBI Taxonomy" id="2604158"/>
    <lineage>
        <taxon>Bacteria</taxon>
        <taxon>Pseudomonadati</taxon>
        <taxon>Thermodesulfobacteriota</taxon>
        <taxon>Desulfovibrionia</taxon>
        <taxon>Desulfovibrionales</taxon>
        <taxon>Desulfovibrionaceae</taxon>
        <taxon>Nitratidesulfovibrio</taxon>
    </lineage>
</organism>
<evidence type="ECO:0000256" key="1">
    <source>
        <dbReference type="ARBA" id="ARBA00007074"/>
    </source>
</evidence>
<dbReference type="RefSeq" id="WP_309540481.1">
    <property type="nucleotide sequence ID" value="NZ_CP133659.1"/>
</dbReference>
<evidence type="ECO:0000313" key="6">
    <source>
        <dbReference type="EMBL" id="WMW64388.1"/>
    </source>
</evidence>
<evidence type="ECO:0000256" key="2">
    <source>
        <dbReference type="ARBA" id="ARBA00022670"/>
    </source>
</evidence>
<reference evidence="6" key="1">
    <citation type="submission" date="2023-09" db="EMBL/GenBank/DDBJ databases">
        <authorList>
            <consortium name="CW5 consortium"/>
            <person name="Lu C.-W."/>
        </authorList>
    </citation>
    <scope>NUCLEOTIDE SEQUENCE</scope>
    <source>
        <strain evidence="6">KPS</strain>
    </source>
</reference>
<name>A0ABY9QXY4_9BACT</name>
<evidence type="ECO:0000256" key="3">
    <source>
        <dbReference type="ARBA" id="ARBA00022801"/>
    </source>
</evidence>
<keyword evidence="3" id="KW-0378">Hydrolase</keyword>
<dbReference type="Gene3D" id="3.90.1720.10">
    <property type="entry name" value="endopeptidase domain like (from Nostoc punctiforme)"/>
    <property type="match status" value="1"/>
</dbReference>
<comment type="similarity">
    <text evidence="1">Belongs to the peptidase C40 family.</text>
</comment>
<dbReference type="Pfam" id="PF00877">
    <property type="entry name" value="NLPC_P60"/>
    <property type="match status" value="1"/>
</dbReference>
<dbReference type="PROSITE" id="PS51935">
    <property type="entry name" value="NLPC_P60"/>
    <property type="match status" value="1"/>
</dbReference>
<dbReference type="Proteomes" id="UP001180616">
    <property type="component" value="Chromosome"/>
</dbReference>
<keyword evidence="7" id="KW-1185">Reference proteome</keyword>
<dbReference type="InterPro" id="IPR038765">
    <property type="entry name" value="Papain-like_cys_pep_sf"/>
</dbReference>
<evidence type="ECO:0000256" key="4">
    <source>
        <dbReference type="ARBA" id="ARBA00022807"/>
    </source>
</evidence>
<keyword evidence="2" id="KW-0645">Protease</keyword>
<gene>
    <name evidence="6" type="ORF">KPS_002400</name>
</gene>
<evidence type="ECO:0000313" key="7">
    <source>
        <dbReference type="Proteomes" id="UP001180616"/>
    </source>
</evidence>
<dbReference type="EMBL" id="CP133659">
    <property type="protein sequence ID" value="WMW64388.1"/>
    <property type="molecule type" value="Genomic_DNA"/>
</dbReference>
<proteinExistence type="inferred from homology"/>
<dbReference type="SUPFAM" id="SSF54001">
    <property type="entry name" value="Cysteine proteinases"/>
    <property type="match status" value="1"/>
</dbReference>
<keyword evidence="4" id="KW-0788">Thiol protease</keyword>
<sequence>MPPRLPLSLSRNWTDAFIGIPFHEGGRDVSGCDCGGLVLLVLRELAGVHARDVTVDYGAEHFRGTTIGRRRLEASIASALAEWRPVRPGEVLHPLDMLQFNIGGVPCHLALHVGPRAMLHVFHGSDSAIENPDSPKWSSRLVEVWRHADLDG</sequence>
<feature type="domain" description="NlpC/P60" evidence="5">
    <location>
        <begin position="4"/>
        <end position="148"/>
    </location>
</feature>
<accession>A0ABY9QXY4</accession>
<evidence type="ECO:0000259" key="5">
    <source>
        <dbReference type="PROSITE" id="PS51935"/>
    </source>
</evidence>
<dbReference type="InterPro" id="IPR000064">
    <property type="entry name" value="NLP_P60_dom"/>
</dbReference>
<protein>
    <submittedName>
        <fullName evidence="6">C40 family peptidase</fullName>
    </submittedName>
</protein>